<sequence length="555" mass="63070">MKKYIIKNSRIWTADEKHPWADCIAIKDKRIEYVGAYEDLNADEDFAEVDAQGKMMIPAFLDSHTHVAATAKTLWCLLLEKKEYGSIDAVMEVVKEYALEHPKEEAPYIYAYSCPTYLMDVSYADRYFMDQYISDRPVLLCDMNFHRCLVNSKMLELMEVDETVEYDPSTSCNYERFEGNIPNGIIQERAFEFRHDIEKMFEKLNWYPPSESDPEILSRVFEKMTDYGICGLHDGFSDSEDVFAGVKALENQGRLNHYYHTMPLMASFSDLEETIKTAKEWAAKYNDDLIRVDSIKYFLDGTNELGTGAVLEPFVNDPNNFGKINMSEEELTQVFERLNQESLSIQIHLVGDRSFRTALNAVERAQEQERKKGRDFTIRVTLLHCELIHPDDRKRAAKLGVYINFTPIWAGGAFGDGAKKYLGGRRYNSMYSFNEVIKSGATVNFSADVVDEESLPEAEPLVGIQVGHTRKEVGPESPVREPADECLSLEDLLKGYTINNAKGMGIADKTGSLEMGKMANLCILSGNLFETPAEDIHNIKAEVVIFEGNVVRGEL</sequence>
<dbReference type="InterPro" id="IPR011059">
    <property type="entry name" value="Metal-dep_hydrolase_composite"/>
</dbReference>
<dbReference type="AlphaFoldDB" id="A0A9J6QPZ5"/>
<reference evidence="2" key="1">
    <citation type="submission" date="2022-09" db="EMBL/GenBank/DDBJ databases">
        <title>Culturomic study of gut microbiota in children with autism spectrum disorder.</title>
        <authorList>
            <person name="Efimov B.A."/>
            <person name="Chaplin A.V."/>
            <person name="Sokolova S.R."/>
            <person name="Pikina A.P."/>
            <person name="Korzhanova M."/>
            <person name="Belova V."/>
            <person name="Korostin D."/>
        </authorList>
    </citation>
    <scope>NUCLEOTIDE SEQUENCE</scope>
    <source>
        <strain evidence="2">ASD5510</strain>
    </source>
</reference>
<evidence type="ECO:0000259" key="1">
    <source>
        <dbReference type="Pfam" id="PF07969"/>
    </source>
</evidence>
<dbReference type="InterPro" id="IPR013108">
    <property type="entry name" value="Amidohydro_3"/>
</dbReference>
<protein>
    <submittedName>
        <fullName evidence="2">Amidohydrolase family protein</fullName>
    </submittedName>
</protein>
<dbReference type="Gene3D" id="2.30.40.10">
    <property type="entry name" value="Urease, subunit C, domain 1"/>
    <property type="match status" value="1"/>
</dbReference>
<dbReference type="PANTHER" id="PTHR22642:SF2">
    <property type="entry name" value="PROTEIN LONG AFTER FAR-RED 3"/>
    <property type="match status" value="1"/>
</dbReference>
<dbReference type="InterPro" id="IPR032466">
    <property type="entry name" value="Metal_Hydrolase"/>
</dbReference>
<dbReference type="Pfam" id="PF07969">
    <property type="entry name" value="Amidohydro_3"/>
    <property type="match status" value="1"/>
</dbReference>
<dbReference type="RefSeq" id="WP_253020361.1">
    <property type="nucleotide sequence ID" value="NZ_JAOSHN010000005.1"/>
</dbReference>
<proteinExistence type="predicted"/>
<feature type="domain" description="Amidohydrolase 3" evidence="1">
    <location>
        <begin position="48"/>
        <end position="551"/>
    </location>
</feature>
<dbReference type="Proteomes" id="UP001065549">
    <property type="component" value="Unassembled WGS sequence"/>
</dbReference>
<keyword evidence="3" id="KW-1185">Reference proteome</keyword>
<accession>A0A9J6QPZ5</accession>
<dbReference type="EMBL" id="JAOSHN010000005">
    <property type="protein sequence ID" value="MCU7379281.1"/>
    <property type="molecule type" value="Genomic_DNA"/>
</dbReference>
<dbReference type="Gene3D" id="3.10.310.70">
    <property type="match status" value="1"/>
</dbReference>
<dbReference type="Gene3D" id="3.20.20.140">
    <property type="entry name" value="Metal-dependent hydrolases"/>
    <property type="match status" value="1"/>
</dbReference>
<comment type="caution">
    <text evidence="2">The sequence shown here is derived from an EMBL/GenBank/DDBJ whole genome shotgun (WGS) entry which is preliminary data.</text>
</comment>
<name>A0A9J6QPZ5_9FIRM</name>
<dbReference type="GO" id="GO:0016810">
    <property type="term" value="F:hydrolase activity, acting on carbon-nitrogen (but not peptide) bonds"/>
    <property type="evidence" value="ECO:0007669"/>
    <property type="project" value="InterPro"/>
</dbReference>
<dbReference type="SUPFAM" id="SSF51338">
    <property type="entry name" value="Composite domain of metallo-dependent hydrolases"/>
    <property type="match status" value="1"/>
</dbReference>
<organism evidence="2 3">
    <name type="scientific">Hominibacterium faecale</name>
    <dbReference type="NCBI Taxonomy" id="2839743"/>
    <lineage>
        <taxon>Bacteria</taxon>
        <taxon>Bacillati</taxon>
        <taxon>Bacillota</taxon>
        <taxon>Clostridia</taxon>
        <taxon>Peptostreptococcales</taxon>
        <taxon>Anaerovoracaceae</taxon>
        <taxon>Hominibacterium</taxon>
    </lineage>
</organism>
<evidence type="ECO:0000313" key="2">
    <source>
        <dbReference type="EMBL" id="MCU7379281.1"/>
    </source>
</evidence>
<dbReference type="PANTHER" id="PTHR22642">
    <property type="entry name" value="IMIDAZOLONEPROPIONASE"/>
    <property type="match status" value="1"/>
</dbReference>
<dbReference type="SUPFAM" id="SSF51556">
    <property type="entry name" value="Metallo-dependent hydrolases"/>
    <property type="match status" value="1"/>
</dbReference>
<evidence type="ECO:0000313" key="3">
    <source>
        <dbReference type="Proteomes" id="UP001065549"/>
    </source>
</evidence>
<gene>
    <name evidence="2" type="ORF">OBO34_13085</name>
</gene>